<feature type="chain" id="PRO_5012543192" evidence="1">
    <location>
        <begin position="20"/>
        <end position="81"/>
    </location>
</feature>
<keyword evidence="3" id="KW-1185">Reference proteome</keyword>
<dbReference type="AlphaFoldDB" id="A0A1J1IMD1"/>
<protein>
    <submittedName>
        <fullName evidence="2">CLUMA_CG012937, isoform A</fullName>
    </submittedName>
</protein>
<gene>
    <name evidence="2" type="ORF">CLUMA_CG012937</name>
</gene>
<keyword evidence="1" id="KW-0732">Signal</keyword>
<feature type="signal peptide" evidence="1">
    <location>
        <begin position="1"/>
        <end position="19"/>
    </location>
</feature>
<evidence type="ECO:0000313" key="2">
    <source>
        <dbReference type="EMBL" id="CRK99625.1"/>
    </source>
</evidence>
<sequence length="81" mass="9215">MLSFLGQIINLLIVLKVLTTIPHPLIVPIVPGVNQKPIGMMSSSHAEMFCKGFLPCQEKHCFQNNELLLAPMKWEVKRRVF</sequence>
<proteinExistence type="predicted"/>
<name>A0A1J1IMD1_9DIPT</name>
<dbReference type="EMBL" id="CVRI01000051">
    <property type="protein sequence ID" value="CRK99625.1"/>
    <property type="molecule type" value="Genomic_DNA"/>
</dbReference>
<evidence type="ECO:0000256" key="1">
    <source>
        <dbReference type="SAM" id="SignalP"/>
    </source>
</evidence>
<evidence type="ECO:0000313" key="3">
    <source>
        <dbReference type="Proteomes" id="UP000183832"/>
    </source>
</evidence>
<reference evidence="2 3" key="1">
    <citation type="submission" date="2015-04" db="EMBL/GenBank/DDBJ databases">
        <authorList>
            <person name="Syromyatnikov M.Y."/>
            <person name="Popov V.N."/>
        </authorList>
    </citation>
    <scope>NUCLEOTIDE SEQUENCE [LARGE SCALE GENOMIC DNA]</scope>
</reference>
<accession>A0A1J1IMD1</accession>
<dbReference type="Proteomes" id="UP000183832">
    <property type="component" value="Unassembled WGS sequence"/>
</dbReference>
<organism evidence="2 3">
    <name type="scientific">Clunio marinus</name>
    <dbReference type="NCBI Taxonomy" id="568069"/>
    <lineage>
        <taxon>Eukaryota</taxon>
        <taxon>Metazoa</taxon>
        <taxon>Ecdysozoa</taxon>
        <taxon>Arthropoda</taxon>
        <taxon>Hexapoda</taxon>
        <taxon>Insecta</taxon>
        <taxon>Pterygota</taxon>
        <taxon>Neoptera</taxon>
        <taxon>Endopterygota</taxon>
        <taxon>Diptera</taxon>
        <taxon>Nematocera</taxon>
        <taxon>Chironomoidea</taxon>
        <taxon>Chironomidae</taxon>
        <taxon>Clunio</taxon>
    </lineage>
</organism>